<evidence type="ECO:0000313" key="9">
    <source>
        <dbReference type="EMBL" id="NXG53053.1"/>
    </source>
</evidence>
<keyword evidence="4" id="KW-0963">Cytoplasm</keyword>
<accession>A0A7K9CKA8</accession>
<feature type="non-terminal residue" evidence="9">
    <location>
        <position position="255"/>
    </location>
</feature>
<dbReference type="AlphaFoldDB" id="A0A7K9CKA8"/>
<name>A0A7K9CKA8_9PICI</name>
<sequence>VQKLQTAVEELRSRCETVLNDNKIITANKCLEVNKVRVKMETELKDSEHACDLLKEAEEKQQGCQEMFTFWERICAQKCKTLRELHVQEEEYITSVDSNSLEKENHNIQKKYEDLKRQLEKVEFQNEELACQLKKEDESLQCSKLQLEEKIAEYNGLTRQLESALEDGRKMIAEELEKMSYKEQALQTKMLILETEVRKGQEEKKELIRVFQRNEKHHEVHLKELENSLQKSENKNQSMQNYVQFLKASYITMFG</sequence>
<reference evidence="9 10" key="1">
    <citation type="submission" date="2019-09" db="EMBL/GenBank/DDBJ databases">
        <title>Bird 10,000 Genomes (B10K) Project - Family phase.</title>
        <authorList>
            <person name="Zhang G."/>
        </authorList>
    </citation>
    <scope>NUCLEOTIDE SEQUENCE [LARGE SCALE GENOMIC DNA]</scope>
    <source>
        <strain evidence="9">B10K-DU-001-24</strain>
        <tissue evidence="9">Muscle</tissue>
    </source>
</reference>
<evidence type="ECO:0000256" key="8">
    <source>
        <dbReference type="SAM" id="Coils"/>
    </source>
</evidence>
<protein>
    <submittedName>
        <fullName evidence="9">ODF2L protein</fullName>
    </submittedName>
</protein>
<dbReference type="GO" id="GO:0005813">
    <property type="term" value="C:centrosome"/>
    <property type="evidence" value="ECO:0007669"/>
    <property type="project" value="TreeGrafter"/>
</dbReference>
<dbReference type="GO" id="GO:0005814">
    <property type="term" value="C:centriole"/>
    <property type="evidence" value="ECO:0007669"/>
    <property type="project" value="UniProtKB-SubCell"/>
</dbReference>
<comment type="subcellular location">
    <subcellularLocation>
        <location evidence="2">Cell projection</location>
        <location evidence="2">Cilium</location>
    </subcellularLocation>
    <subcellularLocation>
        <location evidence="1">Cytoplasm</location>
        <location evidence="1">Cytoskeleton</location>
        <location evidence="1">Microtubule organizing center</location>
        <location evidence="1">Centrosome</location>
        <location evidence="1">Centriole</location>
    </subcellularLocation>
</comment>
<proteinExistence type="inferred from homology"/>
<keyword evidence="7" id="KW-0966">Cell projection</keyword>
<dbReference type="PANTHER" id="PTHR23162:SF7">
    <property type="entry name" value="PROTEIN BCAP"/>
    <property type="match status" value="1"/>
</dbReference>
<dbReference type="InterPro" id="IPR026099">
    <property type="entry name" value="Odf2-rel"/>
</dbReference>
<evidence type="ECO:0000256" key="3">
    <source>
        <dbReference type="ARBA" id="ARBA00009316"/>
    </source>
</evidence>
<comment type="similarity">
    <text evidence="3">Belongs to the ODF2 family.</text>
</comment>
<dbReference type="EMBL" id="VWZI01022476">
    <property type="protein sequence ID" value="NXG53053.1"/>
    <property type="molecule type" value="Genomic_DNA"/>
</dbReference>
<gene>
    <name evidence="9" type="primary">Odf2l</name>
    <name evidence="9" type="ORF">PSIHAE_R09575</name>
</gene>
<keyword evidence="10" id="KW-1185">Reference proteome</keyword>
<dbReference type="GO" id="GO:1902018">
    <property type="term" value="P:negative regulation of cilium assembly"/>
    <property type="evidence" value="ECO:0007669"/>
    <property type="project" value="TreeGrafter"/>
</dbReference>
<dbReference type="Proteomes" id="UP000574528">
    <property type="component" value="Unassembled WGS sequence"/>
</dbReference>
<dbReference type="OrthoDB" id="9948429at2759"/>
<evidence type="ECO:0000256" key="1">
    <source>
        <dbReference type="ARBA" id="ARBA00004114"/>
    </source>
</evidence>
<evidence type="ECO:0000256" key="6">
    <source>
        <dbReference type="ARBA" id="ARBA00023212"/>
    </source>
</evidence>
<evidence type="ECO:0000256" key="2">
    <source>
        <dbReference type="ARBA" id="ARBA00004138"/>
    </source>
</evidence>
<organism evidence="9 10">
    <name type="scientific">Psilopogon haemacephalus</name>
    <name type="common">coppersmith barbet</name>
    <dbReference type="NCBI Taxonomy" id="2585815"/>
    <lineage>
        <taxon>Eukaryota</taxon>
        <taxon>Metazoa</taxon>
        <taxon>Chordata</taxon>
        <taxon>Craniata</taxon>
        <taxon>Vertebrata</taxon>
        <taxon>Euteleostomi</taxon>
        <taxon>Archelosauria</taxon>
        <taxon>Archosauria</taxon>
        <taxon>Dinosauria</taxon>
        <taxon>Saurischia</taxon>
        <taxon>Theropoda</taxon>
        <taxon>Coelurosauria</taxon>
        <taxon>Aves</taxon>
        <taxon>Neognathae</taxon>
        <taxon>Neoaves</taxon>
        <taxon>Telluraves</taxon>
        <taxon>Coraciimorphae</taxon>
        <taxon>Piciformes</taxon>
        <taxon>Megalaimidae</taxon>
        <taxon>Psilopogon</taxon>
    </lineage>
</organism>
<evidence type="ECO:0000313" key="10">
    <source>
        <dbReference type="Proteomes" id="UP000574528"/>
    </source>
</evidence>
<feature type="non-terminal residue" evidence="9">
    <location>
        <position position="1"/>
    </location>
</feature>
<comment type="caution">
    <text evidence="9">The sequence shown here is derived from an EMBL/GenBank/DDBJ whole genome shotgun (WGS) entry which is preliminary data.</text>
</comment>
<keyword evidence="5 8" id="KW-0175">Coiled coil</keyword>
<dbReference type="GO" id="GO:0036064">
    <property type="term" value="C:ciliary basal body"/>
    <property type="evidence" value="ECO:0007669"/>
    <property type="project" value="TreeGrafter"/>
</dbReference>
<feature type="coiled-coil region" evidence="8">
    <location>
        <begin position="215"/>
        <end position="242"/>
    </location>
</feature>
<evidence type="ECO:0000256" key="4">
    <source>
        <dbReference type="ARBA" id="ARBA00022490"/>
    </source>
</evidence>
<keyword evidence="6" id="KW-0206">Cytoskeleton</keyword>
<evidence type="ECO:0000256" key="5">
    <source>
        <dbReference type="ARBA" id="ARBA00023054"/>
    </source>
</evidence>
<evidence type="ECO:0000256" key="7">
    <source>
        <dbReference type="ARBA" id="ARBA00023273"/>
    </source>
</evidence>
<dbReference type="PANTHER" id="PTHR23162">
    <property type="entry name" value="OUTER DENSE FIBER OF SPERM TAILS 2"/>
    <property type="match status" value="1"/>
</dbReference>
<feature type="coiled-coil region" evidence="8">
    <location>
        <begin position="98"/>
        <end position="167"/>
    </location>
</feature>